<accession>A0A3B6KJJ8</accession>
<evidence type="ECO:0000313" key="3">
    <source>
        <dbReference type="Proteomes" id="UP000019116"/>
    </source>
</evidence>
<evidence type="ECO:0000313" key="2">
    <source>
        <dbReference type="EnsemblPlants" id="TraesCS5A02G289700.1"/>
    </source>
</evidence>
<dbReference type="Gramene" id="TraesSTA5A03G02685560.1">
    <property type="protein sequence ID" value="TraesSTA5A03G02685560.1"/>
    <property type="gene ID" value="TraesSTA5A03G02685560"/>
</dbReference>
<dbReference type="AlphaFoldDB" id="A0A3B6KJJ8"/>
<dbReference type="Gramene" id="TraesMAC5A03G02692940.1">
    <property type="protein sequence ID" value="TraesMAC5A03G02692940.1"/>
    <property type="gene ID" value="TraesMAC5A03G02692940"/>
</dbReference>
<dbReference type="Gramene" id="TraesJAG5A03G02695860.1">
    <property type="protein sequence ID" value="TraesJAG5A03G02695860.1"/>
    <property type="gene ID" value="TraesJAG5A03G02695860"/>
</dbReference>
<dbReference type="Gramene" id="TraesCLE_scaffold_024701_01G000200.1">
    <property type="protein sequence ID" value="TraesCLE_scaffold_024701_01G000200.1"/>
    <property type="gene ID" value="TraesCLE_scaffold_024701_01G000200"/>
</dbReference>
<feature type="region of interest" description="Disordered" evidence="1">
    <location>
        <begin position="163"/>
        <end position="185"/>
    </location>
</feature>
<dbReference type="Gramene" id="TraesLAC5A03G02648640.1">
    <property type="protein sequence ID" value="TraesLAC5A03G02648640.1"/>
    <property type="gene ID" value="TraesLAC5A03G02648640"/>
</dbReference>
<name>A0A3B6KJJ8_WHEAT</name>
<protein>
    <submittedName>
        <fullName evidence="2">Uncharacterized protein</fullName>
    </submittedName>
</protein>
<dbReference type="Gramene" id="TraesCS5A03G0707700.1">
    <property type="protein sequence ID" value="TraesCS5A03G0707700.1.CDS"/>
    <property type="gene ID" value="TraesCS5A03G0707700"/>
</dbReference>
<dbReference type="Gramene" id="TraesLDM5A03G02697560.1">
    <property type="protein sequence ID" value="TraesLDM5A03G02697560.1"/>
    <property type="gene ID" value="TraesLDM5A03G02697560"/>
</dbReference>
<dbReference type="Gramene" id="TraesARI5A03G02737280.1">
    <property type="protein sequence ID" value="TraesARI5A03G02737280.1"/>
    <property type="gene ID" value="TraesARI5A03G02737280"/>
</dbReference>
<reference evidence="2" key="2">
    <citation type="submission" date="2018-10" db="UniProtKB">
        <authorList>
            <consortium name="EnsemblPlants"/>
        </authorList>
    </citation>
    <scope>IDENTIFICATION</scope>
</reference>
<sequence length="185" mass="21586">MYSIHSTWVQQVATPSQLSSDEDEYFVFMLVNAYILLVETLHEVQLRQKIKEKELRIENIAPFGGSFIKCLIDPRPPMSLQVASCRTHQTAKKIRKIEDITRRQYEHIKRVKTFALLTQFAMPFGSQLQHQDPDALHSHPRMIGYRLPWFWYLSGQQQAINSYQEQQQPAAQAKSRKQQASDPIT</sequence>
<organism evidence="2">
    <name type="scientific">Triticum aestivum</name>
    <name type="common">Wheat</name>
    <dbReference type="NCBI Taxonomy" id="4565"/>
    <lineage>
        <taxon>Eukaryota</taxon>
        <taxon>Viridiplantae</taxon>
        <taxon>Streptophyta</taxon>
        <taxon>Embryophyta</taxon>
        <taxon>Tracheophyta</taxon>
        <taxon>Spermatophyta</taxon>
        <taxon>Magnoliopsida</taxon>
        <taxon>Liliopsida</taxon>
        <taxon>Poales</taxon>
        <taxon>Poaceae</taxon>
        <taxon>BOP clade</taxon>
        <taxon>Pooideae</taxon>
        <taxon>Triticodae</taxon>
        <taxon>Triticeae</taxon>
        <taxon>Triticinae</taxon>
        <taxon>Triticum</taxon>
    </lineage>
</organism>
<dbReference type="Gramene" id="TraesSYM5A03G02724290.1">
    <property type="protein sequence ID" value="TraesSYM5A03G02724290.1"/>
    <property type="gene ID" value="TraesSYM5A03G02724290"/>
</dbReference>
<keyword evidence="3" id="KW-1185">Reference proteome</keyword>
<dbReference type="Gramene" id="TraesCS5A02G289700.1">
    <property type="protein sequence ID" value="TraesCS5A02G289700.1"/>
    <property type="gene ID" value="TraesCS5A02G289700"/>
</dbReference>
<reference evidence="2" key="1">
    <citation type="submission" date="2018-08" db="EMBL/GenBank/DDBJ databases">
        <authorList>
            <person name="Rossello M."/>
        </authorList>
    </citation>
    <scope>NUCLEOTIDE SEQUENCE [LARGE SCALE GENOMIC DNA]</scope>
    <source>
        <strain evidence="2">cv. Chinese Spring</strain>
    </source>
</reference>
<feature type="compositionally biased region" description="Low complexity" evidence="1">
    <location>
        <begin position="166"/>
        <end position="185"/>
    </location>
</feature>
<proteinExistence type="predicted"/>
<dbReference type="EnsemblPlants" id="TraesCS5A02G289700.1">
    <property type="protein sequence ID" value="TraesCS5A02G289700.1"/>
    <property type="gene ID" value="TraesCS5A02G289700"/>
</dbReference>
<dbReference type="Proteomes" id="UP000019116">
    <property type="component" value="Chromosome 5A"/>
</dbReference>
<evidence type="ECO:0000256" key="1">
    <source>
        <dbReference type="SAM" id="MobiDB-lite"/>
    </source>
</evidence>